<proteinExistence type="predicted"/>
<dbReference type="EMBL" id="JAODUO010001374">
    <property type="protein sequence ID" value="KAK2165249.1"/>
    <property type="molecule type" value="Genomic_DNA"/>
</dbReference>
<keyword evidence="1" id="KW-1133">Transmembrane helix</keyword>
<dbReference type="InterPro" id="IPR013783">
    <property type="entry name" value="Ig-like_fold"/>
</dbReference>
<comment type="caution">
    <text evidence="2">The sequence shown here is derived from an EMBL/GenBank/DDBJ whole genome shotgun (WGS) entry which is preliminary data.</text>
</comment>
<protein>
    <submittedName>
        <fullName evidence="2">Uncharacterized protein</fullName>
    </submittedName>
</protein>
<keyword evidence="1" id="KW-0812">Transmembrane</keyword>
<evidence type="ECO:0000313" key="2">
    <source>
        <dbReference type="EMBL" id="KAK2165249.1"/>
    </source>
</evidence>
<dbReference type="Gene3D" id="2.60.40.10">
    <property type="entry name" value="Immunoglobulins"/>
    <property type="match status" value="1"/>
</dbReference>
<organism evidence="2 3">
    <name type="scientific">Ridgeia piscesae</name>
    <name type="common">Tubeworm</name>
    <dbReference type="NCBI Taxonomy" id="27915"/>
    <lineage>
        <taxon>Eukaryota</taxon>
        <taxon>Metazoa</taxon>
        <taxon>Spiralia</taxon>
        <taxon>Lophotrochozoa</taxon>
        <taxon>Annelida</taxon>
        <taxon>Polychaeta</taxon>
        <taxon>Sedentaria</taxon>
        <taxon>Canalipalpata</taxon>
        <taxon>Sabellida</taxon>
        <taxon>Siboglinidae</taxon>
        <taxon>Ridgeia</taxon>
    </lineage>
</organism>
<keyword evidence="1" id="KW-0472">Membrane</keyword>
<evidence type="ECO:0000256" key="1">
    <source>
        <dbReference type="SAM" id="Phobius"/>
    </source>
</evidence>
<gene>
    <name evidence="2" type="ORF">NP493_1376g00032</name>
</gene>
<dbReference type="AlphaFoldDB" id="A0AAD9NFG3"/>
<dbReference type="Proteomes" id="UP001209878">
    <property type="component" value="Unassembled WGS sequence"/>
</dbReference>
<reference evidence="2" key="1">
    <citation type="journal article" date="2023" name="Mol. Biol. Evol.">
        <title>Third-Generation Sequencing Reveals the Adaptive Role of the Epigenome in Three Deep-Sea Polychaetes.</title>
        <authorList>
            <person name="Perez M."/>
            <person name="Aroh O."/>
            <person name="Sun Y."/>
            <person name="Lan Y."/>
            <person name="Juniper S.K."/>
            <person name="Young C.R."/>
            <person name="Angers B."/>
            <person name="Qian P.Y."/>
        </authorList>
    </citation>
    <scope>NUCLEOTIDE SEQUENCE</scope>
    <source>
        <strain evidence="2">R07B-5</strain>
    </source>
</reference>
<sequence length="168" mass="18257">MNSFDIVDAPHFHCANQRTVFEDTRDYEVDCVVQSNPTLELDSVYWSVLGDNATVNVSLGQTVAGFSANATVDSTYRVRAVLTISEVNLTSLQTYHLVARNSLGERRYQIVLSEVTTTLSTTTVTEKSGLTPSDEEPRPIKSMTARVAPALTSVIAIAGCMAVVIARL</sequence>
<dbReference type="SUPFAM" id="SSF48726">
    <property type="entry name" value="Immunoglobulin"/>
    <property type="match status" value="1"/>
</dbReference>
<keyword evidence="3" id="KW-1185">Reference proteome</keyword>
<feature type="transmembrane region" description="Helical" evidence="1">
    <location>
        <begin position="147"/>
        <end position="166"/>
    </location>
</feature>
<evidence type="ECO:0000313" key="3">
    <source>
        <dbReference type="Proteomes" id="UP001209878"/>
    </source>
</evidence>
<name>A0AAD9NFG3_RIDPI</name>
<accession>A0AAD9NFG3</accession>
<dbReference type="InterPro" id="IPR036179">
    <property type="entry name" value="Ig-like_dom_sf"/>
</dbReference>